<keyword evidence="2" id="KW-1185">Reference proteome</keyword>
<gene>
    <name evidence="1" type="ORF">CTI12_AA340050</name>
</gene>
<name>A0A2U1MUQ6_ARTAN</name>
<sequence length="75" mass="8050">MAPQTLLAKVGIEVKSTENERLLGKKGRPSTPMLQQSCHYQYVPQHPIVHLVAPGSTTDCCKSRSISSSSVVVGS</sequence>
<accession>A0A2U1MUQ6</accession>
<organism evidence="1 2">
    <name type="scientific">Artemisia annua</name>
    <name type="common">Sweet wormwood</name>
    <dbReference type="NCBI Taxonomy" id="35608"/>
    <lineage>
        <taxon>Eukaryota</taxon>
        <taxon>Viridiplantae</taxon>
        <taxon>Streptophyta</taxon>
        <taxon>Embryophyta</taxon>
        <taxon>Tracheophyta</taxon>
        <taxon>Spermatophyta</taxon>
        <taxon>Magnoliopsida</taxon>
        <taxon>eudicotyledons</taxon>
        <taxon>Gunneridae</taxon>
        <taxon>Pentapetalae</taxon>
        <taxon>asterids</taxon>
        <taxon>campanulids</taxon>
        <taxon>Asterales</taxon>
        <taxon>Asteraceae</taxon>
        <taxon>Asteroideae</taxon>
        <taxon>Anthemideae</taxon>
        <taxon>Artemisiinae</taxon>
        <taxon>Artemisia</taxon>
    </lineage>
</organism>
<reference evidence="1 2" key="1">
    <citation type="journal article" date="2018" name="Mol. Plant">
        <title>The genome of Artemisia annua provides insight into the evolution of Asteraceae family and artemisinin biosynthesis.</title>
        <authorList>
            <person name="Shen Q."/>
            <person name="Zhang L."/>
            <person name="Liao Z."/>
            <person name="Wang S."/>
            <person name="Yan T."/>
            <person name="Shi P."/>
            <person name="Liu M."/>
            <person name="Fu X."/>
            <person name="Pan Q."/>
            <person name="Wang Y."/>
            <person name="Lv Z."/>
            <person name="Lu X."/>
            <person name="Zhang F."/>
            <person name="Jiang W."/>
            <person name="Ma Y."/>
            <person name="Chen M."/>
            <person name="Hao X."/>
            <person name="Li L."/>
            <person name="Tang Y."/>
            <person name="Lv G."/>
            <person name="Zhou Y."/>
            <person name="Sun X."/>
            <person name="Brodelius P.E."/>
            <person name="Rose J.K.C."/>
            <person name="Tang K."/>
        </authorList>
    </citation>
    <scope>NUCLEOTIDE SEQUENCE [LARGE SCALE GENOMIC DNA]</scope>
    <source>
        <strain evidence="2">cv. Huhao1</strain>
        <tissue evidence="1">Leaf</tissue>
    </source>
</reference>
<proteinExistence type="predicted"/>
<evidence type="ECO:0000313" key="2">
    <source>
        <dbReference type="Proteomes" id="UP000245207"/>
    </source>
</evidence>
<dbReference type="EMBL" id="PKPP01004315">
    <property type="protein sequence ID" value="PWA64972.1"/>
    <property type="molecule type" value="Genomic_DNA"/>
</dbReference>
<evidence type="ECO:0000313" key="1">
    <source>
        <dbReference type="EMBL" id="PWA64972.1"/>
    </source>
</evidence>
<dbReference type="OrthoDB" id="1718651at2759"/>
<comment type="caution">
    <text evidence="1">The sequence shown here is derived from an EMBL/GenBank/DDBJ whole genome shotgun (WGS) entry which is preliminary data.</text>
</comment>
<dbReference type="Proteomes" id="UP000245207">
    <property type="component" value="Unassembled WGS sequence"/>
</dbReference>
<protein>
    <submittedName>
        <fullName evidence="1">Uncharacterized protein</fullName>
    </submittedName>
</protein>
<dbReference type="AlphaFoldDB" id="A0A2U1MUQ6"/>